<accession>A0AA37UR75</accession>
<evidence type="ECO:0000313" key="3">
    <source>
        <dbReference type="Proteomes" id="UP001157160"/>
    </source>
</evidence>
<gene>
    <name evidence="2" type="primary">menE</name>
    <name evidence="2" type="ORF">GCM10025874_24640</name>
</gene>
<dbReference type="InterPro" id="IPR045851">
    <property type="entry name" value="AMP-bd_C_sf"/>
</dbReference>
<organism evidence="2 3">
    <name type="scientific">Arenivirga flava</name>
    <dbReference type="NCBI Taxonomy" id="1930060"/>
    <lineage>
        <taxon>Bacteria</taxon>
        <taxon>Bacillati</taxon>
        <taxon>Actinomycetota</taxon>
        <taxon>Actinomycetes</taxon>
        <taxon>Micrococcales</taxon>
        <taxon>Microbacteriaceae</taxon>
        <taxon>Arenivirga</taxon>
    </lineage>
</organism>
<proteinExistence type="predicted"/>
<evidence type="ECO:0000259" key="1">
    <source>
        <dbReference type="Pfam" id="PF00501"/>
    </source>
</evidence>
<feature type="domain" description="AMP-dependent synthetase/ligase" evidence="1">
    <location>
        <begin position="37"/>
        <end position="204"/>
    </location>
</feature>
<dbReference type="InterPro" id="IPR050237">
    <property type="entry name" value="ATP-dep_AMP-bd_enzyme"/>
</dbReference>
<evidence type="ECO:0000313" key="2">
    <source>
        <dbReference type="EMBL" id="GMA29211.1"/>
    </source>
</evidence>
<dbReference type="PANTHER" id="PTHR43767">
    <property type="entry name" value="LONG-CHAIN-FATTY-ACID--COA LIGASE"/>
    <property type="match status" value="1"/>
</dbReference>
<keyword evidence="2" id="KW-0436">Ligase</keyword>
<dbReference type="InterPro" id="IPR042099">
    <property type="entry name" value="ANL_N_sf"/>
</dbReference>
<sequence length="374" mass="38879">MLRVLPDDPAVVLPALREALDAGPAIMVRPARLPADAAPAPAEVPEGVAVVVETSGSTGRPKRVLLTAEALLASAAASAAVIGEGRWLLALPLTYIAGLQVLVRSIAAGTDPAVLSGGPFDPRVFAASAEGARYVSLVPVQLARLVQSAQSRPEVAAALVGFDRILVGGQRSDPRVLEQAAALGARVTRTYGSSETAGGCVYDGEPLPGYRAEAVAGELQLTGPSLFAGYLDDPDRTGAALVERDGARWYRTGDAGSVDDGRVAVVGRMDDVIISGGVKVALGEVEQVVREEFPALGDAVVLRIEDAEWGEGSLVVADARFCGRRPSLFAVREAVTTRLGRAAAPRRIHWLEQDLPRLASGKPDRVAIRALAGG</sequence>
<dbReference type="RefSeq" id="WP_284233111.1">
    <property type="nucleotide sequence ID" value="NZ_BSUL01000001.1"/>
</dbReference>
<dbReference type="EMBL" id="BSUL01000001">
    <property type="protein sequence ID" value="GMA29211.1"/>
    <property type="molecule type" value="Genomic_DNA"/>
</dbReference>
<dbReference type="PANTHER" id="PTHR43767:SF1">
    <property type="entry name" value="NONRIBOSOMAL PEPTIDE SYNTHASE PES1 (EUROFUNG)-RELATED"/>
    <property type="match status" value="1"/>
</dbReference>
<keyword evidence="3" id="KW-1185">Reference proteome</keyword>
<reference evidence="2 3" key="1">
    <citation type="journal article" date="2014" name="Int. J. Syst. Evol. Microbiol.">
        <title>Complete genome sequence of Corynebacterium casei LMG S-19264T (=DSM 44701T), isolated from a smear-ripened cheese.</title>
        <authorList>
            <consortium name="US DOE Joint Genome Institute (JGI-PGF)"/>
            <person name="Walter F."/>
            <person name="Albersmeier A."/>
            <person name="Kalinowski J."/>
            <person name="Ruckert C."/>
        </authorList>
    </citation>
    <scope>NUCLEOTIDE SEQUENCE [LARGE SCALE GENOMIC DNA]</scope>
    <source>
        <strain evidence="2 3">NBRC 112289</strain>
    </source>
</reference>
<dbReference type="Gene3D" id="3.40.50.12780">
    <property type="entry name" value="N-terminal domain of ligase-like"/>
    <property type="match status" value="1"/>
</dbReference>
<name>A0AA37UR75_9MICO</name>
<dbReference type="InterPro" id="IPR000873">
    <property type="entry name" value="AMP-dep_synth/lig_dom"/>
</dbReference>
<dbReference type="AlphaFoldDB" id="A0AA37UR75"/>
<dbReference type="GO" id="GO:0016878">
    <property type="term" value="F:acid-thiol ligase activity"/>
    <property type="evidence" value="ECO:0007669"/>
    <property type="project" value="UniProtKB-ARBA"/>
</dbReference>
<dbReference type="Proteomes" id="UP001157160">
    <property type="component" value="Unassembled WGS sequence"/>
</dbReference>
<comment type="caution">
    <text evidence="2">The sequence shown here is derived from an EMBL/GenBank/DDBJ whole genome shotgun (WGS) entry which is preliminary data.</text>
</comment>
<dbReference type="SUPFAM" id="SSF56801">
    <property type="entry name" value="Acetyl-CoA synthetase-like"/>
    <property type="match status" value="1"/>
</dbReference>
<protein>
    <submittedName>
        <fullName evidence="2">O-succinylbenzoic acid--CoA ligase</fullName>
    </submittedName>
</protein>
<dbReference type="Pfam" id="PF00501">
    <property type="entry name" value="AMP-binding"/>
    <property type="match status" value="1"/>
</dbReference>
<dbReference type="Gene3D" id="3.30.300.30">
    <property type="match status" value="1"/>
</dbReference>